<name>A0AAD6LCB5_9ROSI</name>
<reference evidence="2 3" key="1">
    <citation type="journal article" date="2023" name="Mol. Ecol. Resour.">
        <title>Chromosome-level genome assembly of a triploid poplar Populus alba 'Berolinensis'.</title>
        <authorList>
            <person name="Chen S."/>
            <person name="Yu Y."/>
            <person name="Wang X."/>
            <person name="Wang S."/>
            <person name="Zhang T."/>
            <person name="Zhou Y."/>
            <person name="He R."/>
            <person name="Meng N."/>
            <person name="Wang Y."/>
            <person name="Liu W."/>
            <person name="Liu Z."/>
            <person name="Liu J."/>
            <person name="Guo Q."/>
            <person name="Huang H."/>
            <person name="Sederoff R.R."/>
            <person name="Wang G."/>
            <person name="Qu G."/>
            <person name="Chen S."/>
        </authorList>
    </citation>
    <scope>NUCLEOTIDE SEQUENCE [LARGE SCALE GENOMIC DNA]</scope>
    <source>
        <strain evidence="2">SC-2020</strain>
    </source>
</reference>
<proteinExistence type="predicted"/>
<organism evidence="2 3">
    <name type="scientific">Populus alba x Populus x berolinensis</name>
    <dbReference type="NCBI Taxonomy" id="444605"/>
    <lineage>
        <taxon>Eukaryota</taxon>
        <taxon>Viridiplantae</taxon>
        <taxon>Streptophyta</taxon>
        <taxon>Embryophyta</taxon>
        <taxon>Tracheophyta</taxon>
        <taxon>Spermatophyta</taxon>
        <taxon>Magnoliopsida</taxon>
        <taxon>eudicotyledons</taxon>
        <taxon>Gunneridae</taxon>
        <taxon>Pentapetalae</taxon>
        <taxon>rosids</taxon>
        <taxon>fabids</taxon>
        <taxon>Malpighiales</taxon>
        <taxon>Salicaceae</taxon>
        <taxon>Saliceae</taxon>
        <taxon>Populus</taxon>
    </lineage>
</organism>
<dbReference type="Proteomes" id="UP001164929">
    <property type="component" value="Chromosome 18"/>
</dbReference>
<evidence type="ECO:0000313" key="2">
    <source>
        <dbReference type="EMBL" id="KAJ6957258.1"/>
    </source>
</evidence>
<evidence type="ECO:0000313" key="3">
    <source>
        <dbReference type="Proteomes" id="UP001164929"/>
    </source>
</evidence>
<evidence type="ECO:0000256" key="1">
    <source>
        <dbReference type="SAM" id="MobiDB-lite"/>
    </source>
</evidence>
<keyword evidence="3" id="KW-1185">Reference proteome</keyword>
<comment type="caution">
    <text evidence="2">The sequence shown here is derived from an EMBL/GenBank/DDBJ whole genome shotgun (WGS) entry which is preliminary data.</text>
</comment>
<gene>
    <name evidence="2" type="ORF">NC653_039251</name>
</gene>
<feature type="compositionally biased region" description="Low complexity" evidence="1">
    <location>
        <begin position="28"/>
        <end position="42"/>
    </location>
</feature>
<dbReference type="AlphaFoldDB" id="A0AAD6LCB5"/>
<feature type="region of interest" description="Disordered" evidence="1">
    <location>
        <begin position="13"/>
        <end position="42"/>
    </location>
</feature>
<protein>
    <submittedName>
        <fullName evidence="2">Uncharacterized protein</fullName>
    </submittedName>
</protein>
<sequence>MDTSTSSFIRLHQRLSHSSSARPAVADSTESSGSSSSTVTPFHSSSIDFCTWKIFIASSFLLLKQLQQCTPEHHRGPLHLNCGFLFSIKVVVKDFLTAAQPSSLQSLDTTREQTLPVATVQPVLFLCQADQQLSAQHVSSEPLCTSVSASSSSTPAIVQQRSIVSLRQQSSNCRVLSIHQHFIASLVPAEHSTSSTSLGSTSSSPATVQ</sequence>
<accession>A0AAD6LCB5</accession>
<dbReference type="EMBL" id="JAQIZT010000018">
    <property type="protein sequence ID" value="KAJ6957258.1"/>
    <property type="molecule type" value="Genomic_DNA"/>
</dbReference>